<evidence type="ECO:0000256" key="2">
    <source>
        <dbReference type="ARBA" id="ARBA00022475"/>
    </source>
</evidence>
<proteinExistence type="predicted"/>
<evidence type="ECO:0000256" key="6">
    <source>
        <dbReference type="ARBA" id="ARBA00023136"/>
    </source>
</evidence>
<evidence type="ECO:0000256" key="1">
    <source>
        <dbReference type="ARBA" id="ARBA00004651"/>
    </source>
</evidence>
<feature type="transmembrane region" description="Helical" evidence="8">
    <location>
        <begin position="148"/>
        <end position="169"/>
    </location>
</feature>
<feature type="transmembrane region" description="Helical" evidence="8">
    <location>
        <begin position="336"/>
        <end position="357"/>
    </location>
</feature>
<keyword evidence="10" id="KW-1185">Reference proteome</keyword>
<evidence type="ECO:0000313" key="10">
    <source>
        <dbReference type="Proteomes" id="UP000199149"/>
    </source>
</evidence>
<feature type="binding site" evidence="7">
    <location>
        <position position="230"/>
    </location>
    <ligand>
        <name>Mg(2+)</name>
        <dbReference type="ChEBI" id="CHEBI:18420"/>
    </ligand>
</feature>
<feature type="transmembrane region" description="Helical" evidence="8">
    <location>
        <begin position="232"/>
        <end position="251"/>
    </location>
</feature>
<feature type="transmembrane region" description="Helical" evidence="8">
    <location>
        <begin position="306"/>
        <end position="330"/>
    </location>
</feature>
<dbReference type="GO" id="GO:0071555">
    <property type="term" value="P:cell wall organization"/>
    <property type="evidence" value="ECO:0007669"/>
    <property type="project" value="TreeGrafter"/>
</dbReference>
<feature type="transmembrane region" description="Helical" evidence="8">
    <location>
        <begin position="263"/>
        <end position="285"/>
    </location>
</feature>
<feature type="transmembrane region" description="Helical" evidence="8">
    <location>
        <begin position="118"/>
        <end position="136"/>
    </location>
</feature>
<keyword evidence="2" id="KW-1003">Cell membrane</keyword>
<feature type="transmembrane region" description="Helical" evidence="8">
    <location>
        <begin position="200"/>
        <end position="220"/>
    </location>
</feature>
<comment type="cofactor">
    <cofactor evidence="7">
        <name>Mg(2+)</name>
        <dbReference type="ChEBI" id="CHEBI:18420"/>
    </cofactor>
</comment>
<dbReference type="GO" id="GO:0009103">
    <property type="term" value="P:lipopolysaccharide biosynthetic process"/>
    <property type="evidence" value="ECO:0007669"/>
    <property type="project" value="TreeGrafter"/>
</dbReference>
<dbReference type="GO" id="GO:0046872">
    <property type="term" value="F:metal ion binding"/>
    <property type="evidence" value="ECO:0007669"/>
    <property type="project" value="UniProtKB-KW"/>
</dbReference>
<feature type="transmembrane region" description="Helical" evidence="8">
    <location>
        <begin position="176"/>
        <end position="194"/>
    </location>
</feature>
<feature type="transmembrane region" description="Helical" evidence="8">
    <location>
        <begin position="88"/>
        <end position="106"/>
    </location>
</feature>
<keyword evidence="7" id="KW-0479">Metal-binding</keyword>
<evidence type="ECO:0000256" key="3">
    <source>
        <dbReference type="ARBA" id="ARBA00022679"/>
    </source>
</evidence>
<dbReference type="STRING" id="684065.SAMN05421738_105147"/>
<dbReference type="RefSeq" id="WP_092907567.1">
    <property type="nucleotide sequence ID" value="NZ_FOUZ01000005.1"/>
</dbReference>
<keyword evidence="4 8" id="KW-0812">Transmembrane</keyword>
<evidence type="ECO:0000256" key="7">
    <source>
        <dbReference type="PIRSR" id="PIRSR600715-1"/>
    </source>
</evidence>
<feature type="transmembrane region" description="Helical" evidence="8">
    <location>
        <begin position="62"/>
        <end position="82"/>
    </location>
</feature>
<feature type="transmembrane region" description="Helical" evidence="8">
    <location>
        <begin position="18"/>
        <end position="41"/>
    </location>
</feature>
<dbReference type="Pfam" id="PF00953">
    <property type="entry name" value="Glycos_transf_4"/>
    <property type="match status" value="1"/>
</dbReference>
<dbReference type="OrthoDB" id="9783652at2"/>
<gene>
    <name evidence="9" type="ORF">SAMN05421738_105147</name>
</gene>
<sequence>MENFKILDYLYSLDISPIYLNTFGAYFVGLILTLISIPKIIRISYKKQLMDVPGERSSHVSKVPTLGGVALFFGIVVSTSIFATDLGVNYSFFLSAITILFFIGLMDDLLVVAPDKKLYGQIISTTLIIFGSGIMINSFSGLFGIYQIPYWLGVVLTLFVFIVLINAYNLIDGIDGLASGVGIVISLCFVFIFYRIFDYSIGILAVSTIAVLLGFVRYNLSNKFKIFMGDTGSMVIGFILTFMAVRFLYVSENSNLGLKTGPVLLLFIFVIPILDTITVFTIRILKGKHPLKPDKNHLHHQVLKLGFNHIQTSIFLILINIIFVIVAYYFRNIEINKLFLIFVILSFSFVFSLRYIVNKKLKNKILL</sequence>
<keyword evidence="5 8" id="KW-1133">Transmembrane helix</keyword>
<evidence type="ECO:0000256" key="5">
    <source>
        <dbReference type="ARBA" id="ARBA00022989"/>
    </source>
</evidence>
<name>A0A1I4VHQ1_9FLAO</name>
<dbReference type="GO" id="GO:0044038">
    <property type="term" value="P:cell wall macromolecule biosynthetic process"/>
    <property type="evidence" value="ECO:0007669"/>
    <property type="project" value="TreeGrafter"/>
</dbReference>
<organism evidence="9 10">
    <name type="scientific">Algoriella xinjiangensis</name>
    <dbReference type="NCBI Taxonomy" id="684065"/>
    <lineage>
        <taxon>Bacteria</taxon>
        <taxon>Pseudomonadati</taxon>
        <taxon>Bacteroidota</taxon>
        <taxon>Flavobacteriia</taxon>
        <taxon>Flavobacteriales</taxon>
        <taxon>Weeksellaceae</taxon>
        <taxon>Algoriella</taxon>
    </lineage>
</organism>
<dbReference type="GO" id="GO:0005886">
    <property type="term" value="C:plasma membrane"/>
    <property type="evidence" value="ECO:0007669"/>
    <property type="project" value="UniProtKB-SubCell"/>
</dbReference>
<protein>
    <submittedName>
        <fullName evidence="9">UDP-N-acetylmuramyl pentapeptide phosphotransferase/UDP-N-acetylglucosamine-1-phosphate transferase</fullName>
    </submittedName>
</protein>
<dbReference type="InterPro" id="IPR018480">
    <property type="entry name" value="PNAcMuramoyl-5peptid_Trfase_CS"/>
</dbReference>
<accession>A0A1I4VHQ1</accession>
<evidence type="ECO:0000256" key="8">
    <source>
        <dbReference type="SAM" id="Phobius"/>
    </source>
</evidence>
<comment type="subcellular location">
    <subcellularLocation>
        <location evidence="1">Cell membrane</location>
        <topology evidence="1">Multi-pass membrane protein</topology>
    </subcellularLocation>
</comment>
<evidence type="ECO:0000313" key="9">
    <source>
        <dbReference type="EMBL" id="SFN00722.1"/>
    </source>
</evidence>
<feature type="binding site" evidence="7">
    <location>
        <position position="169"/>
    </location>
    <ligand>
        <name>Mg(2+)</name>
        <dbReference type="ChEBI" id="CHEBI:18420"/>
    </ligand>
</feature>
<keyword evidence="7" id="KW-0460">Magnesium</keyword>
<dbReference type="InterPro" id="IPR000715">
    <property type="entry name" value="Glycosyl_transferase_4"/>
</dbReference>
<dbReference type="AlphaFoldDB" id="A0A1I4VHQ1"/>
<dbReference type="Proteomes" id="UP000199149">
    <property type="component" value="Unassembled WGS sequence"/>
</dbReference>
<keyword evidence="3 9" id="KW-0808">Transferase</keyword>
<reference evidence="10" key="1">
    <citation type="submission" date="2016-10" db="EMBL/GenBank/DDBJ databases">
        <authorList>
            <person name="Varghese N."/>
            <person name="Submissions S."/>
        </authorList>
    </citation>
    <scope>NUCLEOTIDE SEQUENCE [LARGE SCALE GENOMIC DNA]</scope>
    <source>
        <strain evidence="10">XJ109</strain>
    </source>
</reference>
<dbReference type="PANTHER" id="PTHR22926:SF3">
    <property type="entry name" value="UNDECAPRENYL-PHOSPHATE ALPHA-N-ACETYLGLUCOSAMINYL 1-PHOSPHATE TRANSFERASE"/>
    <property type="match status" value="1"/>
</dbReference>
<dbReference type="PANTHER" id="PTHR22926">
    <property type="entry name" value="PHOSPHO-N-ACETYLMURAMOYL-PENTAPEPTIDE-TRANSFERASE"/>
    <property type="match status" value="1"/>
</dbReference>
<dbReference type="EMBL" id="FOUZ01000005">
    <property type="protein sequence ID" value="SFN00722.1"/>
    <property type="molecule type" value="Genomic_DNA"/>
</dbReference>
<dbReference type="GO" id="GO:0016780">
    <property type="term" value="F:phosphotransferase activity, for other substituted phosphate groups"/>
    <property type="evidence" value="ECO:0007669"/>
    <property type="project" value="InterPro"/>
</dbReference>
<evidence type="ECO:0000256" key="4">
    <source>
        <dbReference type="ARBA" id="ARBA00022692"/>
    </source>
</evidence>
<dbReference type="CDD" id="cd06853">
    <property type="entry name" value="GT_WecA_like"/>
    <property type="match status" value="1"/>
</dbReference>
<dbReference type="PROSITE" id="PS01348">
    <property type="entry name" value="MRAY_2"/>
    <property type="match status" value="1"/>
</dbReference>
<keyword evidence="6 8" id="KW-0472">Membrane</keyword>